<evidence type="ECO:0000313" key="2">
    <source>
        <dbReference type="Proteomes" id="UP000325440"/>
    </source>
</evidence>
<dbReference type="OrthoDB" id="6602552at2759"/>
<dbReference type="AlphaFoldDB" id="A0A5E4M2T0"/>
<evidence type="ECO:0000313" key="1">
    <source>
        <dbReference type="EMBL" id="VVC26492.1"/>
    </source>
</evidence>
<sequence length="476" mass="55091">MESIKDTESKKMYTIKNDTEVKQNEHSFNKFKNIQFDANFSSLHDPYDLNHIHGLRNRLFKTFNSFATILENALLPPVLKITKKVQIKIKECDQQTNTNYIFKLNLMLSEIKMESTNENLYSKKTKTNAMLKKSFQIKLIQCYKLAINATELCSKTLEANIYNPIQSKMKNLIQLILSLSLTTGKYIYGVLFKKKKKESFDLVQRCKGLERMLDECGYKDTQNEAQDNNVLNNLANKALAKPKTQFLFSNSNRLTVYSHSKLKLGSTYAHGWSKKSLDSIKNQDMDHKKCCNTIGDINEKPLLIKNDINFITDKTLDNHTFDNIKTVIQEYPINELDINETNGTHVSKELENKMFINYTDEVPNFPTSSKPKLNNLKTPNNVKLLIIKENIWRKFPIKNVCLSQNGCLLLNINIKQVQTNYLYKSQFRQLSLITESEVDTLSNIAELILEDLIIEVLSKIVNDAIIKKILRLELFE</sequence>
<dbReference type="Proteomes" id="UP000325440">
    <property type="component" value="Unassembled WGS sequence"/>
</dbReference>
<gene>
    <name evidence="1" type="ORF">CINCED_3A008217</name>
</gene>
<protein>
    <submittedName>
        <fullName evidence="1">Uncharacterized protein</fullName>
    </submittedName>
</protein>
<reference evidence="1 2" key="1">
    <citation type="submission" date="2019-08" db="EMBL/GenBank/DDBJ databases">
        <authorList>
            <person name="Alioto T."/>
            <person name="Alioto T."/>
            <person name="Gomez Garrido J."/>
        </authorList>
    </citation>
    <scope>NUCLEOTIDE SEQUENCE [LARGE SCALE GENOMIC DNA]</scope>
</reference>
<organism evidence="1 2">
    <name type="scientific">Cinara cedri</name>
    <dbReference type="NCBI Taxonomy" id="506608"/>
    <lineage>
        <taxon>Eukaryota</taxon>
        <taxon>Metazoa</taxon>
        <taxon>Ecdysozoa</taxon>
        <taxon>Arthropoda</taxon>
        <taxon>Hexapoda</taxon>
        <taxon>Insecta</taxon>
        <taxon>Pterygota</taxon>
        <taxon>Neoptera</taxon>
        <taxon>Paraneoptera</taxon>
        <taxon>Hemiptera</taxon>
        <taxon>Sternorrhyncha</taxon>
        <taxon>Aphidomorpha</taxon>
        <taxon>Aphidoidea</taxon>
        <taxon>Aphididae</taxon>
        <taxon>Lachninae</taxon>
        <taxon>Cinara</taxon>
    </lineage>
</organism>
<dbReference type="EMBL" id="CABPRJ010000035">
    <property type="protein sequence ID" value="VVC26492.1"/>
    <property type="molecule type" value="Genomic_DNA"/>
</dbReference>
<keyword evidence="2" id="KW-1185">Reference proteome</keyword>
<name>A0A5E4M2T0_9HEMI</name>
<accession>A0A5E4M2T0</accession>
<proteinExistence type="predicted"/>